<dbReference type="AlphaFoldDB" id="A0A1J5I3R8"/>
<reference evidence="1 2" key="1">
    <citation type="journal article" date="2016" name="Environ. Microbiol.">
        <title>Genomic resolution of a cold subsurface aquifer community provides metabolic insights for novel microbes adapted to high CO concentrations.</title>
        <authorList>
            <person name="Probst A.J."/>
            <person name="Castelle C.J."/>
            <person name="Singh A."/>
            <person name="Brown C.T."/>
            <person name="Anantharaman K."/>
            <person name="Sharon I."/>
            <person name="Hug L.A."/>
            <person name="Burstein D."/>
            <person name="Emerson J.B."/>
            <person name="Thomas B.C."/>
            <person name="Banfield J.F."/>
        </authorList>
    </citation>
    <scope>NUCLEOTIDE SEQUENCE [LARGE SCALE GENOMIC DNA]</scope>
    <source>
        <strain evidence="1">CG2_30_33_16</strain>
    </source>
</reference>
<dbReference type="EMBL" id="MNZM01000021">
    <property type="protein sequence ID" value="OIP85880.1"/>
    <property type="molecule type" value="Genomic_DNA"/>
</dbReference>
<comment type="caution">
    <text evidence="1">The sequence shown here is derived from an EMBL/GenBank/DDBJ whole genome shotgun (WGS) entry which is preliminary data.</text>
</comment>
<evidence type="ECO:0000313" key="2">
    <source>
        <dbReference type="Proteomes" id="UP000183758"/>
    </source>
</evidence>
<dbReference type="Gene3D" id="3.10.450.620">
    <property type="entry name" value="JHP933, nucleotidyltransferase-like core domain"/>
    <property type="match status" value="1"/>
</dbReference>
<gene>
    <name evidence="1" type="ORF">AUK04_00895</name>
</gene>
<dbReference type="InterPro" id="IPR014942">
    <property type="entry name" value="AbiEii"/>
</dbReference>
<organism evidence="1 2">
    <name type="scientific">Candidatus Roizmanbacteria bacterium CG2_30_33_16</name>
    <dbReference type="NCBI Taxonomy" id="1805340"/>
    <lineage>
        <taxon>Bacteria</taxon>
        <taxon>Candidatus Roizmaniibacteriota</taxon>
    </lineage>
</organism>
<name>A0A1J5I3R8_9BACT</name>
<sequence>MFDRELLNRLTTKKQTTFRNTLMEYYQNLFLSYFYQIKQSEKFFFKGGTALRIAFQSPRFSEDLDFSATGSFAVFENILEKVLINIQKEGIETKIIESKITTGGYFSIISARIYHETVEIQIQASKRKNNQIKDETTIIVSEFIPTYILQILEKKTLFSEKIEAFLTRRKIRDFFDLYFILRSNLRLSILHDKKKEVMQIIESQKSGFTELKEFLPKNFWVVIKELKKNLLFELQKRNY</sequence>
<evidence type="ECO:0008006" key="3">
    <source>
        <dbReference type="Google" id="ProtNLM"/>
    </source>
</evidence>
<accession>A0A1J5I3R8</accession>
<protein>
    <recommendedName>
        <fullName evidence="3">Nucleotidyl transferase AbiEii/AbiGii toxin family protein</fullName>
    </recommendedName>
</protein>
<dbReference type="Pfam" id="PF08843">
    <property type="entry name" value="AbiEii"/>
    <property type="match status" value="1"/>
</dbReference>
<evidence type="ECO:0000313" key="1">
    <source>
        <dbReference type="EMBL" id="OIP85880.1"/>
    </source>
</evidence>
<proteinExistence type="predicted"/>
<dbReference type="Proteomes" id="UP000183758">
    <property type="component" value="Unassembled WGS sequence"/>
</dbReference>